<feature type="transmembrane region" description="Helical" evidence="1">
    <location>
        <begin position="272"/>
        <end position="293"/>
    </location>
</feature>
<reference evidence="2" key="1">
    <citation type="submission" date="2023-03" db="EMBL/GenBank/DDBJ databases">
        <title>Massive genome expansion in bonnet fungi (Mycena s.s.) driven by repeated elements and novel gene families across ecological guilds.</title>
        <authorList>
            <consortium name="Lawrence Berkeley National Laboratory"/>
            <person name="Harder C.B."/>
            <person name="Miyauchi S."/>
            <person name="Viragh M."/>
            <person name="Kuo A."/>
            <person name="Thoen E."/>
            <person name="Andreopoulos B."/>
            <person name="Lu D."/>
            <person name="Skrede I."/>
            <person name="Drula E."/>
            <person name="Henrissat B."/>
            <person name="Morin E."/>
            <person name="Kohler A."/>
            <person name="Barry K."/>
            <person name="LaButti K."/>
            <person name="Morin E."/>
            <person name="Salamov A."/>
            <person name="Lipzen A."/>
            <person name="Mereny Z."/>
            <person name="Hegedus B."/>
            <person name="Baldrian P."/>
            <person name="Stursova M."/>
            <person name="Weitz H."/>
            <person name="Taylor A."/>
            <person name="Grigoriev I.V."/>
            <person name="Nagy L.G."/>
            <person name="Martin F."/>
            <person name="Kauserud H."/>
        </authorList>
    </citation>
    <scope>NUCLEOTIDE SEQUENCE</scope>
    <source>
        <strain evidence="2">CBHHK182m</strain>
    </source>
</reference>
<evidence type="ECO:0000313" key="2">
    <source>
        <dbReference type="EMBL" id="KAJ7715101.1"/>
    </source>
</evidence>
<accession>A0AAD7H9A6</accession>
<feature type="transmembrane region" description="Helical" evidence="1">
    <location>
        <begin position="104"/>
        <end position="122"/>
    </location>
</feature>
<name>A0AAD7H9A6_9AGAR</name>
<protein>
    <submittedName>
        <fullName evidence="2">Uncharacterized protein</fullName>
    </submittedName>
</protein>
<dbReference type="EMBL" id="JARKIB010000314">
    <property type="protein sequence ID" value="KAJ7715101.1"/>
    <property type="molecule type" value="Genomic_DNA"/>
</dbReference>
<organism evidence="2 3">
    <name type="scientific">Mycena metata</name>
    <dbReference type="NCBI Taxonomy" id="1033252"/>
    <lineage>
        <taxon>Eukaryota</taxon>
        <taxon>Fungi</taxon>
        <taxon>Dikarya</taxon>
        <taxon>Basidiomycota</taxon>
        <taxon>Agaricomycotina</taxon>
        <taxon>Agaricomycetes</taxon>
        <taxon>Agaricomycetidae</taxon>
        <taxon>Agaricales</taxon>
        <taxon>Marasmiineae</taxon>
        <taxon>Mycenaceae</taxon>
        <taxon>Mycena</taxon>
    </lineage>
</organism>
<dbReference type="Proteomes" id="UP001215598">
    <property type="component" value="Unassembled WGS sequence"/>
</dbReference>
<keyword evidence="3" id="KW-1185">Reference proteome</keyword>
<sequence>MSNLFSGFSATTIFPDHDICFGDPTNTSSICQIPSDTMIRFLNISSPNAYLDVYCNNPPEDSCAFGYCPNPDVASPAVRYSTYFTSVVSAILVLYSPEDVQSSFFAQLLNVYSLIVAAVISIADHNLTKLHSVIALTLAASPLSLYLLLYVFRSLLGRQTRLQTVFGPGMYLNRSLVLLMLPLWASVLTFTALPTSTWKFQQAACDTTVADNHIASLFFLPFILFFFAFPEAGAVIIASIVFWWGVAIWRLRKTIWAKGDKKLPLGRLWRQCVLGYPFLQFYTVIILPHAFWIFNVEVGLRIFSTRERFTATYGQLLAIFVTVPPFIQLVLLLPRLRPWFLDLYWVRFITRRSDQPYYGTRPVDSSALPMQRATVLYDSSRIPLYDSTKPYDPAHATLLDNHGEKKIDALPYATPYEVHELQLHGGTKSAGSSRQSSYIE</sequence>
<keyword evidence="1" id="KW-1133">Transmembrane helix</keyword>
<evidence type="ECO:0000313" key="3">
    <source>
        <dbReference type="Proteomes" id="UP001215598"/>
    </source>
</evidence>
<feature type="transmembrane region" description="Helical" evidence="1">
    <location>
        <begin position="218"/>
        <end position="251"/>
    </location>
</feature>
<dbReference type="AlphaFoldDB" id="A0AAD7H9A6"/>
<evidence type="ECO:0000256" key="1">
    <source>
        <dbReference type="SAM" id="Phobius"/>
    </source>
</evidence>
<feature type="transmembrane region" description="Helical" evidence="1">
    <location>
        <begin position="80"/>
        <end position="97"/>
    </location>
</feature>
<gene>
    <name evidence="2" type="ORF">B0H16DRAFT_1898864</name>
</gene>
<feature type="transmembrane region" description="Helical" evidence="1">
    <location>
        <begin position="134"/>
        <end position="156"/>
    </location>
</feature>
<keyword evidence="1" id="KW-0812">Transmembrane</keyword>
<feature type="transmembrane region" description="Helical" evidence="1">
    <location>
        <begin position="176"/>
        <end position="198"/>
    </location>
</feature>
<feature type="transmembrane region" description="Helical" evidence="1">
    <location>
        <begin position="313"/>
        <end position="333"/>
    </location>
</feature>
<keyword evidence="1" id="KW-0472">Membrane</keyword>
<comment type="caution">
    <text evidence="2">The sequence shown here is derived from an EMBL/GenBank/DDBJ whole genome shotgun (WGS) entry which is preliminary data.</text>
</comment>
<proteinExistence type="predicted"/>